<reference evidence="10" key="1">
    <citation type="submission" date="2023-04" db="EMBL/GenBank/DDBJ databases">
        <authorList>
            <consortium name="ELIXIR-Norway"/>
        </authorList>
    </citation>
    <scope>NUCLEOTIDE SEQUENCE [LARGE SCALE GENOMIC DNA]</scope>
</reference>
<dbReference type="SMART" id="SM00242">
    <property type="entry name" value="MYSc"/>
    <property type="match status" value="1"/>
</dbReference>
<keyword evidence="6" id="KW-0518">Myosin</keyword>
<keyword evidence="7" id="KW-0505">Motor protein</keyword>
<evidence type="ECO:0000313" key="10">
    <source>
        <dbReference type="EMBL" id="CAI9173283.1"/>
    </source>
</evidence>
<dbReference type="Proteomes" id="UP001176941">
    <property type="component" value="Chromosome 33"/>
</dbReference>
<dbReference type="InterPro" id="IPR036961">
    <property type="entry name" value="Kinesin_motor_dom_sf"/>
</dbReference>
<evidence type="ECO:0000256" key="3">
    <source>
        <dbReference type="ARBA" id="ARBA00022840"/>
    </source>
</evidence>
<dbReference type="InterPro" id="IPR027417">
    <property type="entry name" value="P-loop_NTPase"/>
</dbReference>
<evidence type="ECO:0000256" key="5">
    <source>
        <dbReference type="ARBA" id="ARBA00023054"/>
    </source>
</evidence>
<evidence type="ECO:0000256" key="8">
    <source>
        <dbReference type="ARBA" id="ARBA00023203"/>
    </source>
</evidence>
<evidence type="ECO:0000256" key="7">
    <source>
        <dbReference type="ARBA" id="ARBA00023175"/>
    </source>
</evidence>
<dbReference type="Pfam" id="PF02736">
    <property type="entry name" value="Myosin_N"/>
    <property type="match status" value="1"/>
</dbReference>
<organism evidence="10 11">
    <name type="scientific">Rangifer tarandus platyrhynchus</name>
    <name type="common">Svalbard reindeer</name>
    <dbReference type="NCBI Taxonomy" id="3082113"/>
    <lineage>
        <taxon>Eukaryota</taxon>
        <taxon>Metazoa</taxon>
        <taxon>Chordata</taxon>
        <taxon>Craniata</taxon>
        <taxon>Vertebrata</taxon>
        <taxon>Euteleostomi</taxon>
        <taxon>Mammalia</taxon>
        <taxon>Eutheria</taxon>
        <taxon>Laurasiatheria</taxon>
        <taxon>Artiodactyla</taxon>
        <taxon>Ruminantia</taxon>
        <taxon>Pecora</taxon>
        <taxon>Cervidae</taxon>
        <taxon>Odocoileinae</taxon>
        <taxon>Rangifer</taxon>
    </lineage>
</organism>
<keyword evidence="4" id="KW-0112">Calmodulin-binding</keyword>
<dbReference type="SUPFAM" id="SSF52540">
    <property type="entry name" value="P-loop containing nucleoside triphosphate hydrolases"/>
    <property type="match status" value="1"/>
</dbReference>
<keyword evidence="8" id="KW-0009">Actin-binding</keyword>
<feature type="domain" description="Myosin motor" evidence="9">
    <location>
        <begin position="131"/>
        <end position="389"/>
    </location>
</feature>
<name>A0ABN8ZKZ2_RANTA</name>
<dbReference type="PANTHER" id="PTHR13140">
    <property type="entry name" value="MYOSIN"/>
    <property type="match status" value="1"/>
</dbReference>
<proteinExistence type="inferred from homology"/>
<dbReference type="InterPro" id="IPR004009">
    <property type="entry name" value="SH3_Myosin"/>
</dbReference>
<dbReference type="Gene3D" id="3.40.850.10">
    <property type="entry name" value="Kinesin motor domain"/>
    <property type="match status" value="1"/>
</dbReference>
<evidence type="ECO:0000256" key="6">
    <source>
        <dbReference type="ARBA" id="ARBA00023123"/>
    </source>
</evidence>
<dbReference type="Gene3D" id="1.20.120.720">
    <property type="entry name" value="Myosin VI head, motor domain, U50 subdomain"/>
    <property type="match status" value="1"/>
</dbReference>
<protein>
    <recommendedName>
        <fullName evidence="9">Myosin motor domain-containing protein</fullName>
    </recommendedName>
</protein>
<keyword evidence="5" id="KW-0175">Coiled coil</keyword>
<dbReference type="InterPro" id="IPR008989">
    <property type="entry name" value="Myosin_S1_N"/>
</dbReference>
<dbReference type="InterPro" id="IPR001609">
    <property type="entry name" value="Myosin_head_motor_dom-like"/>
</dbReference>
<keyword evidence="3" id="KW-0067">ATP-binding</keyword>
<dbReference type="Pfam" id="PF00063">
    <property type="entry name" value="Myosin_head"/>
    <property type="match status" value="1"/>
</dbReference>
<evidence type="ECO:0000256" key="2">
    <source>
        <dbReference type="ARBA" id="ARBA00022741"/>
    </source>
</evidence>
<evidence type="ECO:0000313" key="11">
    <source>
        <dbReference type="Proteomes" id="UP001176941"/>
    </source>
</evidence>
<dbReference type="Gene3D" id="2.30.30.360">
    <property type="entry name" value="Myosin S1 fragment, N-terminal"/>
    <property type="match status" value="1"/>
</dbReference>
<gene>
    <name evidence="10" type="ORF">MRATA1EN1_LOCUS22245</name>
</gene>
<comment type="similarity">
    <text evidence="1">Belongs to the TRAFAC class myosin-kinesin ATPase superfamily. Myosin family.</text>
</comment>
<dbReference type="PANTHER" id="PTHR13140:SF857">
    <property type="entry name" value="MYOSIN-11"/>
    <property type="match status" value="1"/>
</dbReference>
<evidence type="ECO:0000256" key="1">
    <source>
        <dbReference type="ARBA" id="ARBA00008314"/>
    </source>
</evidence>
<keyword evidence="11" id="KW-1185">Reference proteome</keyword>
<evidence type="ECO:0000256" key="4">
    <source>
        <dbReference type="ARBA" id="ARBA00022860"/>
    </source>
</evidence>
<keyword evidence="2" id="KW-0547">Nucleotide-binding</keyword>
<accession>A0ABN8ZKZ2</accession>
<evidence type="ECO:0000259" key="9">
    <source>
        <dbReference type="SMART" id="SM00242"/>
    </source>
</evidence>
<dbReference type="EMBL" id="OX459969">
    <property type="protein sequence ID" value="CAI9173283.1"/>
    <property type="molecule type" value="Genomic_DNA"/>
</dbReference>
<sequence>MQSAVSEEPVLGFIFHFRACKDASSSSLLRLSPPELTLRDSKGSLERGAISGPRPCECGANVDQMPYLTSPDKGWIEAVNKPYDIKRSSWVKDEKEGFVAGESQSEQGDQVTMKTITNQTLIMKKDDIQQTNHPKFYQASDMADMTFLNEASVLDNLHQCYINMRIYMSVRARTYSGLFRVTVSPYRWLPIHGARVANIKAAAGPKPEGVPLVSQGITAVGNMHDGEGLQITDVGGRAGKAGERRGDSGALQALPSELVADKVAHLMGLSFRERQKGITRLRVKVGNELVQEGQNTEQCQKSIGALGKAMYDKMFKCLAVRINKILDTKMQRRFFTGVLDIAGFKILEACLASRWRSHPPLIRAFSSRFSRFSPSTWGWPISVCSWLSGF</sequence>